<accession>A0A554N8R7</accession>
<evidence type="ECO:0000313" key="3">
    <source>
        <dbReference type="Proteomes" id="UP000319894"/>
    </source>
</evidence>
<evidence type="ECO:0000313" key="2">
    <source>
        <dbReference type="EMBL" id="TSD13330.1"/>
    </source>
</evidence>
<reference evidence="2 3" key="1">
    <citation type="submission" date="2018-06" db="EMBL/GenBank/DDBJ databases">
        <title>Natronomonas sp. F16-60 a new haloarchaeon isolated from a solar saltern of Isla Cristina, Huelva, Spain.</title>
        <authorList>
            <person name="Duran-Viseras A."/>
            <person name="Sanchez-Porro C."/>
            <person name="Ventosa A."/>
        </authorList>
    </citation>
    <scope>NUCLEOTIDE SEQUENCE [LARGE SCALE GENOMIC DNA]</scope>
    <source>
        <strain evidence="2 3">F16-60</strain>
    </source>
</reference>
<dbReference type="PROSITE" id="PS51257">
    <property type="entry name" value="PROKAR_LIPOPROTEIN"/>
    <property type="match status" value="1"/>
</dbReference>
<protein>
    <recommendedName>
        <fullName evidence="4">Lipoprotein</fullName>
    </recommendedName>
</protein>
<feature type="region of interest" description="Disordered" evidence="1">
    <location>
        <begin position="168"/>
        <end position="187"/>
    </location>
</feature>
<dbReference type="OrthoDB" id="189787at2157"/>
<name>A0A554N8R7_9EURY</name>
<comment type="caution">
    <text evidence="2">The sequence shown here is derived from an EMBL/GenBank/DDBJ whole genome shotgun (WGS) entry which is preliminary data.</text>
</comment>
<feature type="region of interest" description="Disordered" evidence="1">
    <location>
        <begin position="33"/>
        <end position="62"/>
    </location>
</feature>
<dbReference type="RefSeq" id="WP_144262517.1">
    <property type="nucleotide sequence ID" value="NZ_QMDX01000008.1"/>
</dbReference>
<gene>
    <name evidence="2" type="ORF">DP107_12605</name>
</gene>
<keyword evidence="3" id="KW-1185">Reference proteome</keyword>
<dbReference type="InParanoid" id="A0A554N8R7"/>
<organism evidence="2 3">
    <name type="scientific">Haloglomus irregulare</name>
    <dbReference type="NCBI Taxonomy" id="2234134"/>
    <lineage>
        <taxon>Archaea</taxon>
        <taxon>Methanobacteriati</taxon>
        <taxon>Methanobacteriota</taxon>
        <taxon>Stenosarchaea group</taxon>
        <taxon>Halobacteria</taxon>
        <taxon>Halobacteriales</taxon>
        <taxon>Natronomonadaceae</taxon>
        <taxon>Haloglomus</taxon>
    </lineage>
</organism>
<dbReference type="EMBL" id="QMDX01000008">
    <property type="protein sequence ID" value="TSD13330.1"/>
    <property type="molecule type" value="Genomic_DNA"/>
</dbReference>
<feature type="compositionally biased region" description="Low complexity" evidence="1">
    <location>
        <begin position="34"/>
        <end position="57"/>
    </location>
</feature>
<sequence length="187" mass="19211">MNRREVTSGGLRGVITGGCVALAGCSTDGGGDNGAQDAGGDSTGSGADDTATTLDGSPAGTTVGELDLREANVTEVSVPARSDSEYRLDVTLHHDDGEDGYANWWQVETRDGERLGRRDLAHAHGTREFTRSGTVAVPADVDCVVVRGHDQAHGYGGRGALVRVSTGATRSVDQGPARASMADADCP</sequence>
<proteinExistence type="predicted"/>
<dbReference type="AlphaFoldDB" id="A0A554N8R7"/>
<dbReference type="Proteomes" id="UP000319894">
    <property type="component" value="Unassembled WGS sequence"/>
</dbReference>
<evidence type="ECO:0008006" key="4">
    <source>
        <dbReference type="Google" id="ProtNLM"/>
    </source>
</evidence>
<evidence type="ECO:0000256" key="1">
    <source>
        <dbReference type="SAM" id="MobiDB-lite"/>
    </source>
</evidence>